<keyword evidence="4" id="KW-0804">Transcription</keyword>
<dbReference type="InterPro" id="IPR036388">
    <property type="entry name" value="WH-like_DNA-bd_sf"/>
</dbReference>
<sequence length="320" mass="33768">MQDSTAETDMTARAAWLHFVGGLTQGEVARRLGVPPTRAHRYIARAQALGLVQISVTATESGCIALEERLRSRFGLDFCRVAMDVPEPQALPLRALAAAGSVWLRDTLARGDHAVIGIGQGRTLAAVVDALGRTDPPDARFVSLLGGLTRSFAANPYDVIHALAMRTGADAWLMPAPLFADSEEDKRVMRSQAILRGVFNRMAQASLAVIGIGDLHGGFGAVSAMHDGAALMARIRAEGAQAEILGQFLDAQGRILPTPLDARVMAMPLADLAARKVVAIAGGAEKHNAIRATLRSGLLSGLILDETTARVLDSDGEQAA</sequence>
<name>A0A238KGT0_9RHOB</name>
<dbReference type="Proteomes" id="UP000207598">
    <property type="component" value="Unassembled WGS sequence"/>
</dbReference>
<dbReference type="OrthoDB" id="7065657at2"/>
<dbReference type="InterPro" id="IPR007324">
    <property type="entry name" value="Sugar-bd_dom_put"/>
</dbReference>
<dbReference type="InterPro" id="IPR051054">
    <property type="entry name" value="SorC_transcr_regulators"/>
</dbReference>
<dbReference type="Gene3D" id="1.10.10.10">
    <property type="entry name" value="Winged helix-like DNA-binding domain superfamily/Winged helix DNA-binding domain"/>
    <property type="match status" value="1"/>
</dbReference>
<dbReference type="EMBL" id="FXYF01000006">
    <property type="protein sequence ID" value="SMX42035.1"/>
    <property type="molecule type" value="Genomic_DNA"/>
</dbReference>
<evidence type="ECO:0000259" key="5">
    <source>
        <dbReference type="Pfam" id="PF04198"/>
    </source>
</evidence>
<dbReference type="SUPFAM" id="SSF100950">
    <property type="entry name" value="NagB/RpiA/CoA transferase-like"/>
    <property type="match status" value="1"/>
</dbReference>
<dbReference type="PANTHER" id="PTHR34294:SF1">
    <property type="entry name" value="TRANSCRIPTIONAL REGULATOR LSRR"/>
    <property type="match status" value="1"/>
</dbReference>
<keyword evidence="3" id="KW-0238">DNA-binding</keyword>
<evidence type="ECO:0000256" key="2">
    <source>
        <dbReference type="ARBA" id="ARBA00023015"/>
    </source>
</evidence>
<dbReference type="GO" id="GO:0003677">
    <property type="term" value="F:DNA binding"/>
    <property type="evidence" value="ECO:0007669"/>
    <property type="project" value="UniProtKB-KW"/>
</dbReference>
<proteinExistence type="inferred from homology"/>
<accession>A0A238KGT0</accession>
<comment type="similarity">
    <text evidence="1">Belongs to the SorC transcriptional regulatory family.</text>
</comment>
<keyword evidence="2" id="KW-0805">Transcription regulation</keyword>
<evidence type="ECO:0000313" key="7">
    <source>
        <dbReference type="Proteomes" id="UP000207598"/>
    </source>
</evidence>
<dbReference type="AlphaFoldDB" id="A0A238KGT0"/>
<dbReference type="GO" id="GO:0030246">
    <property type="term" value="F:carbohydrate binding"/>
    <property type="evidence" value="ECO:0007669"/>
    <property type="project" value="InterPro"/>
</dbReference>
<protein>
    <submittedName>
        <fullName evidence="6">Transcriptional regulator LsrR</fullName>
    </submittedName>
</protein>
<dbReference type="Pfam" id="PF04198">
    <property type="entry name" value="Sugar-bind"/>
    <property type="match status" value="1"/>
</dbReference>
<keyword evidence="7" id="KW-1185">Reference proteome</keyword>
<feature type="domain" description="Sugar-binding" evidence="5">
    <location>
        <begin position="61"/>
        <end position="311"/>
    </location>
</feature>
<evidence type="ECO:0000256" key="1">
    <source>
        <dbReference type="ARBA" id="ARBA00010466"/>
    </source>
</evidence>
<evidence type="ECO:0000256" key="3">
    <source>
        <dbReference type="ARBA" id="ARBA00023125"/>
    </source>
</evidence>
<evidence type="ECO:0000256" key="4">
    <source>
        <dbReference type="ARBA" id="ARBA00023163"/>
    </source>
</evidence>
<gene>
    <name evidence="6" type="primary">lsrR</name>
    <name evidence="6" type="ORF">MAA8898_02509</name>
</gene>
<evidence type="ECO:0000313" key="6">
    <source>
        <dbReference type="EMBL" id="SMX42035.1"/>
    </source>
</evidence>
<organism evidence="6 7">
    <name type="scientific">Maliponia aquimaris</name>
    <dbReference type="NCBI Taxonomy" id="1673631"/>
    <lineage>
        <taxon>Bacteria</taxon>
        <taxon>Pseudomonadati</taxon>
        <taxon>Pseudomonadota</taxon>
        <taxon>Alphaproteobacteria</taxon>
        <taxon>Rhodobacterales</taxon>
        <taxon>Paracoccaceae</taxon>
        <taxon>Maliponia</taxon>
    </lineage>
</organism>
<dbReference type="Gene3D" id="3.40.50.1360">
    <property type="match status" value="1"/>
</dbReference>
<reference evidence="6 7" key="1">
    <citation type="submission" date="2017-05" db="EMBL/GenBank/DDBJ databases">
        <authorList>
            <person name="Song R."/>
            <person name="Chenine A.L."/>
            <person name="Ruprecht R.M."/>
        </authorList>
    </citation>
    <scope>NUCLEOTIDE SEQUENCE [LARGE SCALE GENOMIC DNA]</scope>
    <source>
        <strain evidence="6 7">CECT 8898</strain>
    </source>
</reference>
<dbReference type="InterPro" id="IPR037171">
    <property type="entry name" value="NagB/RpiA_transferase-like"/>
</dbReference>
<dbReference type="PANTHER" id="PTHR34294">
    <property type="entry name" value="TRANSCRIPTIONAL REGULATOR-RELATED"/>
    <property type="match status" value="1"/>
</dbReference>